<dbReference type="Pfam" id="PF00004">
    <property type="entry name" value="AAA"/>
    <property type="match status" value="1"/>
</dbReference>
<gene>
    <name evidence="8" type="ORF">ACFODZ_14460</name>
</gene>
<dbReference type="RefSeq" id="WP_077412634.1">
    <property type="nucleotide sequence ID" value="NZ_JBHRTS010000008.1"/>
</dbReference>
<protein>
    <submittedName>
        <fullName evidence="8">AAA family ATPase</fullName>
    </submittedName>
</protein>
<dbReference type="InterPro" id="IPR027417">
    <property type="entry name" value="P-loop_NTPase"/>
</dbReference>
<dbReference type="PANTHER" id="PTHR11638:SF111">
    <property type="entry name" value="ATP-DEPENDENT CLP PROTEASE ATP-BINDING SUBUNIT CLPA"/>
    <property type="match status" value="1"/>
</dbReference>
<organism evidence="8 9">
    <name type="scientific">Marinicella sediminis</name>
    <dbReference type="NCBI Taxonomy" id="1792834"/>
    <lineage>
        <taxon>Bacteria</taxon>
        <taxon>Pseudomonadati</taxon>
        <taxon>Pseudomonadota</taxon>
        <taxon>Gammaproteobacteria</taxon>
        <taxon>Lysobacterales</taxon>
        <taxon>Marinicellaceae</taxon>
        <taxon>Marinicella</taxon>
    </lineage>
</organism>
<dbReference type="InterPro" id="IPR036628">
    <property type="entry name" value="Clp_N_dom_sf"/>
</dbReference>
<evidence type="ECO:0000313" key="8">
    <source>
        <dbReference type="EMBL" id="MFC3195454.1"/>
    </source>
</evidence>
<dbReference type="InterPro" id="IPR041546">
    <property type="entry name" value="ClpA/ClpB_AAA_lid"/>
</dbReference>
<evidence type="ECO:0000256" key="3">
    <source>
        <dbReference type="ARBA" id="ARBA00022741"/>
    </source>
</evidence>
<keyword evidence="2 6" id="KW-0677">Repeat</keyword>
<keyword evidence="3" id="KW-0547">Nucleotide-binding</keyword>
<dbReference type="SMART" id="SM01086">
    <property type="entry name" value="ClpB_D2-small"/>
    <property type="match status" value="1"/>
</dbReference>
<evidence type="ECO:0000256" key="6">
    <source>
        <dbReference type="PROSITE-ProRule" id="PRU01251"/>
    </source>
</evidence>
<evidence type="ECO:0000256" key="5">
    <source>
        <dbReference type="ARBA" id="ARBA00023186"/>
    </source>
</evidence>
<dbReference type="Pfam" id="PF17871">
    <property type="entry name" value="AAA_lid_9"/>
    <property type="match status" value="1"/>
</dbReference>
<dbReference type="Pfam" id="PF10431">
    <property type="entry name" value="ClpB_D2-small"/>
    <property type="match status" value="1"/>
</dbReference>
<dbReference type="InterPro" id="IPR001270">
    <property type="entry name" value="ClpA/B"/>
</dbReference>
<dbReference type="InterPro" id="IPR019489">
    <property type="entry name" value="Clp_ATPase_C"/>
</dbReference>
<dbReference type="Proteomes" id="UP001595533">
    <property type="component" value="Unassembled WGS sequence"/>
</dbReference>
<dbReference type="InterPro" id="IPR050130">
    <property type="entry name" value="ClpA_ClpB"/>
</dbReference>
<dbReference type="EMBL" id="JBHRTS010000008">
    <property type="protein sequence ID" value="MFC3195454.1"/>
    <property type="molecule type" value="Genomic_DNA"/>
</dbReference>
<name>A0ABV7JBF2_9GAMM</name>
<keyword evidence="9" id="KW-1185">Reference proteome</keyword>
<dbReference type="PRINTS" id="PR00300">
    <property type="entry name" value="CLPPROTEASEA"/>
</dbReference>
<dbReference type="SUPFAM" id="SSF81923">
    <property type="entry name" value="Double Clp-N motif"/>
    <property type="match status" value="1"/>
</dbReference>
<dbReference type="Gene3D" id="3.40.50.300">
    <property type="entry name" value="P-loop containing nucleotide triphosphate hydrolases"/>
    <property type="match status" value="2"/>
</dbReference>
<dbReference type="Gene3D" id="1.10.1780.10">
    <property type="entry name" value="Clp, N-terminal domain"/>
    <property type="match status" value="1"/>
</dbReference>
<dbReference type="CDD" id="cd19499">
    <property type="entry name" value="RecA-like_ClpB_Hsp104-like"/>
    <property type="match status" value="1"/>
</dbReference>
<dbReference type="Gene3D" id="1.10.8.60">
    <property type="match status" value="2"/>
</dbReference>
<comment type="similarity">
    <text evidence="1">Belongs to the ClpA/ClpB family.</text>
</comment>
<dbReference type="SMART" id="SM00382">
    <property type="entry name" value="AAA"/>
    <property type="match status" value="2"/>
</dbReference>
<dbReference type="PANTHER" id="PTHR11638">
    <property type="entry name" value="ATP-DEPENDENT CLP PROTEASE"/>
    <property type="match status" value="1"/>
</dbReference>
<evidence type="ECO:0000259" key="7">
    <source>
        <dbReference type="PROSITE" id="PS51903"/>
    </source>
</evidence>
<accession>A0ABV7JBF2</accession>
<sequence length="759" mass="84371">MLDAHLDQSINKIYKLARKNRHELLTMEHLMLALLENQHAAIVLDAVGADKQLLQQELEVLINQHVKILPADSDLETQPTLAFRRVIQRAIYSAQSAELKQVTGDRVLVAMFDEMDSHVVYLLNKQGISRFDVVRTIAHGGDLDASGNDEEHTEQGGEALAETEQKESGKEYLVDLNAKAQKGLIDPLIGRKPEVNRMIQILMRRSKNNPLLVGEPGVGKTAIAEGLAYNIVNQDVPDVMKDAHVFALDLGALLAGTKYRGDFEKRLKAVIKYIKNIEHAIMFIDEIHTIIGAGAVSGGSLDASNLLKPALSKGALRCIGATTQDEVRNVFDRDRALSRRFQKITISEPTHDEAVDIIKGLQPHFEHYHGVSYDDKAIEASVKLSAKHISDKFLPDKAIDAIDEAGSWQKINNLQDQVISDIDIKRVVASIAKIPVDELNQEDGQRLQSIERNLQHVIFGQDEAIDILASAIKMARAGLNRDNRTVANLIFAGPTGVGKTEVVKQLSHHLGLKLIRFDMSEYMEPHTVAKMIGAPPGYVGHEQGGLLTDKVHQTPHSIVLLDEIEKAHPDVMNILLQVMDNGKLTDSNGRETDFRNVLLVMTTNIGATTLSQNSFGFVDQDRSSDAMIELNRFFSPEFRNRVDAIVPFKSLERQHIEKIVDKIIIELEQQLVDPGITFSLNAQARIWLVDKGHNPEMGARPMQRAIDQYIKKPLVDEILFGKLKRGGLVKINVINDALNFEVIPSTLLLSSIEESPTAH</sequence>
<proteinExistence type="inferred from homology"/>
<dbReference type="InterPro" id="IPR003959">
    <property type="entry name" value="ATPase_AAA_core"/>
</dbReference>
<keyword evidence="4" id="KW-0067">ATP-binding</keyword>
<comment type="caution">
    <text evidence="8">The sequence shown here is derived from an EMBL/GenBank/DDBJ whole genome shotgun (WGS) entry which is preliminary data.</text>
</comment>
<dbReference type="InterPro" id="IPR003593">
    <property type="entry name" value="AAA+_ATPase"/>
</dbReference>
<dbReference type="CDD" id="cd00009">
    <property type="entry name" value="AAA"/>
    <property type="match status" value="1"/>
</dbReference>
<feature type="domain" description="Clp R" evidence="7">
    <location>
        <begin position="1"/>
        <end position="148"/>
    </location>
</feature>
<dbReference type="SUPFAM" id="SSF52540">
    <property type="entry name" value="P-loop containing nucleoside triphosphate hydrolases"/>
    <property type="match status" value="2"/>
</dbReference>
<dbReference type="PROSITE" id="PS51903">
    <property type="entry name" value="CLP_R"/>
    <property type="match status" value="1"/>
</dbReference>
<evidence type="ECO:0000313" key="9">
    <source>
        <dbReference type="Proteomes" id="UP001595533"/>
    </source>
</evidence>
<evidence type="ECO:0000256" key="1">
    <source>
        <dbReference type="ARBA" id="ARBA00008675"/>
    </source>
</evidence>
<dbReference type="Pfam" id="PF07724">
    <property type="entry name" value="AAA_2"/>
    <property type="match status" value="1"/>
</dbReference>
<dbReference type="Pfam" id="PF02861">
    <property type="entry name" value="Clp_N"/>
    <property type="match status" value="1"/>
</dbReference>
<reference evidence="9" key="1">
    <citation type="journal article" date="2019" name="Int. J. Syst. Evol. Microbiol.">
        <title>The Global Catalogue of Microorganisms (GCM) 10K type strain sequencing project: providing services to taxonomists for standard genome sequencing and annotation.</title>
        <authorList>
            <consortium name="The Broad Institute Genomics Platform"/>
            <consortium name="The Broad Institute Genome Sequencing Center for Infectious Disease"/>
            <person name="Wu L."/>
            <person name="Ma J."/>
        </authorList>
    </citation>
    <scope>NUCLEOTIDE SEQUENCE [LARGE SCALE GENOMIC DNA]</scope>
    <source>
        <strain evidence="9">KCTC 42953</strain>
    </source>
</reference>
<dbReference type="InterPro" id="IPR004176">
    <property type="entry name" value="Clp_R_N"/>
</dbReference>
<keyword evidence="5" id="KW-0143">Chaperone</keyword>
<evidence type="ECO:0000256" key="4">
    <source>
        <dbReference type="ARBA" id="ARBA00022840"/>
    </source>
</evidence>
<dbReference type="InterPro" id="IPR018368">
    <property type="entry name" value="ClpA/B_CS1"/>
</dbReference>
<dbReference type="PROSITE" id="PS00870">
    <property type="entry name" value="CLPAB_1"/>
    <property type="match status" value="1"/>
</dbReference>
<evidence type="ECO:0000256" key="2">
    <source>
        <dbReference type="ARBA" id="ARBA00022737"/>
    </source>
</evidence>